<accession>M0PV38</accession>
<name>M0PV38_9EURY</name>
<protein>
    <submittedName>
        <fullName evidence="1">Uncharacterized protein</fullName>
    </submittedName>
</protein>
<dbReference type="EMBL" id="AOJJ01000009">
    <property type="protein sequence ID" value="EMA72720.1"/>
    <property type="molecule type" value="Genomic_DNA"/>
</dbReference>
<evidence type="ECO:0000313" key="2">
    <source>
        <dbReference type="Proteomes" id="UP000011528"/>
    </source>
</evidence>
<evidence type="ECO:0000313" key="1">
    <source>
        <dbReference type="EMBL" id="EMA72720.1"/>
    </source>
</evidence>
<proteinExistence type="predicted"/>
<sequence>MTDFTVEDDRVAALFDRELRALSRLRREIAEFVFDLRRTWILFPHVCAQIEVPKPEPVLFALLHYATVFHQRPEVLVD</sequence>
<organism evidence="1 2">
    <name type="scientific">Halorubrum distributum JCM 13916</name>
    <dbReference type="NCBI Taxonomy" id="1230455"/>
    <lineage>
        <taxon>Archaea</taxon>
        <taxon>Methanobacteriati</taxon>
        <taxon>Methanobacteriota</taxon>
        <taxon>Stenosarchaea group</taxon>
        <taxon>Halobacteria</taxon>
        <taxon>Halobacteriales</taxon>
        <taxon>Haloferacaceae</taxon>
        <taxon>Halorubrum</taxon>
        <taxon>Halorubrum distributum group</taxon>
    </lineage>
</organism>
<dbReference type="AlphaFoldDB" id="M0PV38"/>
<gene>
    <name evidence="1" type="ORF">C462_00492</name>
</gene>
<reference evidence="1 2" key="1">
    <citation type="journal article" date="2014" name="PLoS Genet.">
        <title>Phylogenetically driven sequencing of extremely halophilic archaea reveals strategies for static and dynamic osmo-response.</title>
        <authorList>
            <person name="Becker E.A."/>
            <person name="Seitzer P.M."/>
            <person name="Tritt A."/>
            <person name="Larsen D."/>
            <person name="Krusor M."/>
            <person name="Yao A.I."/>
            <person name="Wu D."/>
            <person name="Madern D."/>
            <person name="Eisen J.A."/>
            <person name="Darling A.E."/>
            <person name="Facciotti M.T."/>
        </authorList>
    </citation>
    <scope>NUCLEOTIDE SEQUENCE [LARGE SCALE GENOMIC DNA]</scope>
    <source>
        <strain evidence="1 2">JCM 13916</strain>
    </source>
</reference>
<dbReference type="Proteomes" id="UP000011528">
    <property type="component" value="Unassembled WGS sequence"/>
</dbReference>
<dbReference type="STRING" id="1230455.C462_00492"/>
<comment type="caution">
    <text evidence="1">The sequence shown here is derived from an EMBL/GenBank/DDBJ whole genome shotgun (WGS) entry which is preliminary data.</text>
</comment>